<feature type="transmembrane region" description="Helical" evidence="1">
    <location>
        <begin position="388"/>
        <end position="404"/>
    </location>
</feature>
<evidence type="ECO:0000313" key="3">
    <source>
        <dbReference type="Proteomes" id="UP000011625"/>
    </source>
</evidence>
<dbReference type="PATRIC" id="fig|1227456.3.peg.2460"/>
<evidence type="ECO:0000313" key="2">
    <source>
        <dbReference type="EMBL" id="EMA51721.1"/>
    </source>
</evidence>
<protein>
    <recommendedName>
        <fullName evidence="4">Glycosyltransferase RgtA/B/C/D-like domain-containing protein</fullName>
    </recommendedName>
</protein>
<keyword evidence="1" id="KW-0812">Transmembrane</keyword>
<name>M0N1H6_9EURY</name>
<feature type="transmembrane region" description="Helical" evidence="1">
    <location>
        <begin position="31"/>
        <end position="50"/>
    </location>
</feature>
<keyword evidence="1" id="KW-0472">Membrane</keyword>
<organism evidence="2 3">
    <name type="scientific">Halococcus salifodinae DSM 8989</name>
    <dbReference type="NCBI Taxonomy" id="1227456"/>
    <lineage>
        <taxon>Archaea</taxon>
        <taxon>Methanobacteriati</taxon>
        <taxon>Methanobacteriota</taxon>
        <taxon>Stenosarchaea group</taxon>
        <taxon>Halobacteria</taxon>
        <taxon>Halobacteriales</taxon>
        <taxon>Halococcaceae</taxon>
        <taxon>Halococcus</taxon>
    </lineage>
</organism>
<reference evidence="2 3" key="1">
    <citation type="journal article" date="2014" name="PLoS Genet.">
        <title>Phylogenetically driven sequencing of extremely halophilic archaea reveals strategies for static and dynamic osmo-response.</title>
        <authorList>
            <person name="Becker E.A."/>
            <person name="Seitzer P.M."/>
            <person name="Tritt A."/>
            <person name="Larsen D."/>
            <person name="Krusor M."/>
            <person name="Yao A.I."/>
            <person name="Wu D."/>
            <person name="Madern D."/>
            <person name="Eisen J.A."/>
            <person name="Darling A.E."/>
            <person name="Facciotti M.T."/>
        </authorList>
    </citation>
    <scope>NUCLEOTIDE SEQUENCE [LARGE SCALE GENOMIC DNA]</scope>
    <source>
        <strain evidence="2 3">DSM 8989</strain>
    </source>
</reference>
<feature type="transmembrane region" description="Helical" evidence="1">
    <location>
        <begin position="336"/>
        <end position="353"/>
    </location>
</feature>
<feature type="transmembrane region" description="Helical" evidence="1">
    <location>
        <begin position="162"/>
        <end position="183"/>
    </location>
</feature>
<evidence type="ECO:0000256" key="1">
    <source>
        <dbReference type="SAM" id="Phobius"/>
    </source>
</evidence>
<dbReference type="AlphaFoldDB" id="M0N1H6"/>
<accession>M0N1H6</accession>
<dbReference type="OrthoDB" id="214905at2157"/>
<feature type="transmembrane region" description="Helical" evidence="1">
    <location>
        <begin position="189"/>
        <end position="206"/>
    </location>
</feature>
<dbReference type="RefSeq" id="WP_005043656.1">
    <property type="nucleotide sequence ID" value="NZ_AOME01000064.1"/>
</dbReference>
<feature type="transmembrane region" description="Helical" evidence="1">
    <location>
        <begin position="57"/>
        <end position="77"/>
    </location>
</feature>
<feature type="transmembrane region" description="Helical" evidence="1">
    <location>
        <begin position="134"/>
        <end position="155"/>
    </location>
</feature>
<evidence type="ECO:0008006" key="4">
    <source>
        <dbReference type="Google" id="ProtNLM"/>
    </source>
</evidence>
<feature type="transmembrane region" description="Helical" evidence="1">
    <location>
        <begin position="270"/>
        <end position="291"/>
    </location>
</feature>
<comment type="caution">
    <text evidence="2">The sequence shown here is derived from an EMBL/GenBank/DDBJ whole genome shotgun (WGS) entry which is preliminary data.</text>
</comment>
<feature type="transmembrane region" description="Helical" evidence="1">
    <location>
        <begin position="416"/>
        <end position="437"/>
    </location>
</feature>
<dbReference type="EMBL" id="AOME01000064">
    <property type="protein sequence ID" value="EMA51721.1"/>
    <property type="molecule type" value="Genomic_DNA"/>
</dbReference>
<proteinExistence type="predicted"/>
<sequence length="569" mass="61114">MRTAKLCATVCTFSFAAMVLGAHETRQLFPWVHGFAFISAMALVVGAFFGRLSAVSSTVLATGIGVALRIFIFEWPASMIGMDPDKYAVGVIRIIQTGSLVELKQAFSAHGILSAFHLLNSQVALVSGFDGRNVLVAIPILIGIVFPLTAVALTSHHTRSPIAIGLSGTIAAIATIGVLFGYWPIVQTIAVLLWCPVIIGLSRFFSADDGRDFVMISVLVLATAFAHKLSMFILTGAIGAALTIRYVRIDALLGHQPIMDDGEIQTRRPWIVWLLLVLGLGIQWMILTIFVRTVIIAKAIPLLTGGFEIAPSGGEALAAVPANPGIVGILERRGDFLVLLPITAIASFVLWIQERTWSMCLLLGATLISALIVGISVVGVGIASPQRAILFGIPIFAAVLGIAAKRIVDLQSTPQLLAICLVVLIVVGAQAGSAMLAPNYPDEPRKYLTSEEVTAKTFTLDHSPEPVAMDFYYADEQVDLDDPSATQKTGRGHKTPGAIELNTELLNATLINKSYSNILLRDAGNMILGGGRYRLTWDPIRVFSNHDRYNRVFDNGPVVGFDNNTESST</sequence>
<feature type="transmembrane region" description="Helical" evidence="1">
    <location>
        <begin position="218"/>
        <end position="244"/>
    </location>
</feature>
<dbReference type="Proteomes" id="UP000011625">
    <property type="component" value="Unassembled WGS sequence"/>
</dbReference>
<keyword evidence="3" id="KW-1185">Reference proteome</keyword>
<gene>
    <name evidence="2" type="ORF">C450_12133</name>
</gene>
<keyword evidence="1" id="KW-1133">Transmembrane helix</keyword>
<feature type="transmembrane region" description="Helical" evidence="1">
    <location>
        <begin position="359"/>
        <end position="381"/>
    </location>
</feature>